<feature type="domain" description="CBS" evidence="3">
    <location>
        <begin position="159"/>
        <end position="217"/>
    </location>
</feature>
<evidence type="ECO:0000259" key="3">
    <source>
        <dbReference type="PROSITE" id="PS51371"/>
    </source>
</evidence>
<dbReference type="PANTHER" id="PTHR43080:SF2">
    <property type="entry name" value="CBS DOMAIN-CONTAINING PROTEIN"/>
    <property type="match status" value="1"/>
</dbReference>
<protein>
    <recommendedName>
        <fullName evidence="3">CBS domain-containing protein</fullName>
    </recommendedName>
</protein>
<feature type="domain" description="CBS" evidence="3">
    <location>
        <begin position="85"/>
        <end position="141"/>
    </location>
</feature>
<gene>
    <name evidence="4" type="ORF">dmi17</name>
</gene>
<organism evidence="4">
    <name type="scientific">Desulfococcus multivorans</name>
    <dbReference type="NCBI Taxonomy" id="897"/>
    <lineage>
        <taxon>Bacteria</taxon>
        <taxon>Pseudomonadati</taxon>
        <taxon>Thermodesulfobacteriota</taxon>
        <taxon>Desulfobacteria</taxon>
        <taxon>Desulfobacterales</taxon>
        <taxon>Desulfococcaceae</taxon>
        <taxon>Desulfococcus</taxon>
    </lineage>
</organism>
<dbReference type="Gene3D" id="3.10.580.10">
    <property type="entry name" value="CBS-domain"/>
    <property type="match status" value="2"/>
</dbReference>
<accession>Q2N539</accession>
<dbReference type="PANTHER" id="PTHR43080">
    <property type="entry name" value="CBS DOMAIN-CONTAINING PROTEIN CBSX3, MITOCHONDRIAL"/>
    <property type="match status" value="1"/>
</dbReference>
<dbReference type="SUPFAM" id="SSF54631">
    <property type="entry name" value="CBS-domain pair"/>
    <property type="match status" value="1"/>
</dbReference>
<proteinExistence type="predicted"/>
<dbReference type="AlphaFoldDB" id="Q2N539"/>
<dbReference type="InterPro" id="IPR051257">
    <property type="entry name" value="Diverse_CBS-Domain"/>
</dbReference>
<evidence type="ECO:0000256" key="2">
    <source>
        <dbReference type="PROSITE-ProRule" id="PRU00703"/>
    </source>
</evidence>
<evidence type="ECO:0000256" key="1">
    <source>
        <dbReference type="ARBA" id="ARBA00023122"/>
    </source>
</evidence>
<dbReference type="InterPro" id="IPR046342">
    <property type="entry name" value="CBS_dom_sf"/>
</dbReference>
<keyword evidence="1 2" id="KW-0129">CBS domain</keyword>
<dbReference type="Pfam" id="PF00571">
    <property type="entry name" value="CBS"/>
    <property type="match status" value="2"/>
</dbReference>
<name>Q2N539_DESML</name>
<dbReference type="SMART" id="SM00116">
    <property type="entry name" value="CBS"/>
    <property type="match status" value="2"/>
</dbReference>
<dbReference type="InterPro" id="IPR000644">
    <property type="entry name" value="CBS_dom"/>
</dbReference>
<evidence type="ECO:0000313" key="4">
    <source>
        <dbReference type="EMBL" id="CAJ13755.1"/>
    </source>
</evidence>
<dbReference type="EMBL" id="CT009609">
    <property type="protein sequence ID" value="CAJ13755.1"/>
    <property type="molecule type" value="Genomic_DNA"/>
</dbReference>
<dbReference type="CDD" id="cd04584">
    <property type="entry name" value="CBS_pair_AcuB_like"/>
    <property type="match status" value="1"/>
</dbReference>
<dbReference type="PROSITE" id="PS51371">
    <property type="entry name" value="CBS"/>
    <property type="match status" value="2"/>
</dbReference>
<dbReference type="KEGG" id="dml:Dmul_06260"/>
<reference evidence="4" key="1">
    <citation type="journal article" date="2007" name="J. Mol. Microbiol. Biotechnol.">
        <title>Analyses of the vrl gene cluster in Desulfococcus multivorans: homologous to the virulence-associated locus of the ovine footrot pathogen Dichelobacter nodosus strain A198.</title>
        <authorList>
            <person name="Knaust F."/>
            <person name="Kube M."/>
            <person name="Reinhardt R."/>
            <person name="Rabus R."/>
        </authorList>
    </citation>
    <scope>NUCLEOTIDE SEQUENCE</scope>
</reference>
<sequence length="309" mass="35265">MNFYRNLLCSFSNQGFRWNNRMKTQDRRAKAEGVRKPRLPGMHSFSLRSFMRDSCFDRKTGDGHRKRNITYIGEGGDLMLVKNWMSRRLITVDIDAAMADAVKLMKTNDIHLLPVLDGEKLSGIITDRDLKRASASDATALEMYELIYLLSKIRVSDIMTRKIITLAPDTTVEEAAEVLLKQKISGAPVVDDAGRLLGVITKSDLFRMLIALTGLPNRGIQFALKVKNRPDVIPELMAIFGEYEGQLVNVLISHKPTTDQKFVKVYFRILGLDRSRLDALKEDLREKATLLYLVDYFENRREIYDAEGN</sequence>
<dbReference type="PATRIC" id="fig|897.4.peg.724"/>